<evidence type="ECO:0000313" key="1">
    <source>
        <dbReference type="EMBL" id="BDU17881.1"/>
    </source>
</evidence>
<evidence type="ECO:0000313" key="2">
    <source>
        <dbReference type="Proteomes" id="UP001317822"/>
    </source>
</evidence>
<dbReference type="EMBL" id="AP027041">
    <property type="protein sequence ID" value="BDU17881.1"/>
    <property type="molecule type" value="Genomic_DNA"/>
</dbReference>
<sequence length="378" mass="40711">MASLLPISAFAQDAQSDEGMFSFSGYGTLGVVHNSEDRADFVPTQGPAGAGYTHAWSTTPDTRLAAQVDAHFTDKFSAVVQVISEYDHEGSYQPQVELAHVKYAFTPALQVRAGRFTAPIFMLSEYRKVGYAMPWVRPPVEVYDLAVSLDGADATYKFNVGDVAMSVQLAAGDADEGTFEVKDARTLALRAEFGSSTLFGSYSQTKIDAPTTPLLALYQGPLAPLGAQYAIDGDDLEFASFGYAFDPGSWFVRGEVTRTTGEDNLLAKNTNMYLSGGVRTGAFTPYMTLGRVKLDSDTTIGARDPIGVINAGLSTTNANQKSITVGTRWDFHENLALKAEYAHVDVPTGSTGGLVNRQPGFVTGRDYDLLSISLDFVF</sequence>
<accession>A0ABN6UNM7</accession>
<gene>
    <name evidence="1" type="ORF">LA521A_30820</name>
</gene>
<dbReference type="Gene3D" id="2.40.160.10">
    <property type="entry name" value="Porin"/>
    <property type="match status" value="1"/>
</dbReference>
<dbReference type="SUPFAM" id="SSF56935">
    <property type="entry name" value="Porins"/>
    <property type="match status" value="1"/>
</dbReference>
<dbReference type="InterPro" id="IPR023614">
    <property type="entry name" value="Porin_dom_sf"/>
</dbReference>
<proteinExistence type="predicted"/>
<name>A0ABN6UNM7_9GAMM</name>
<protein>
    <submittedName>
        <fullName evidence="1">Porin</fullName>
    </submittedName>
</protein>
<keyword evidence="2" id="KW-1185">Reference proteome</keyword>
<dbReference type="RefSeq" id="WP_281779775.1">
    <property type="nucleotide sequence ID" value="NZ_AP027041.1"/>
</dbReference>
<organism evidence="1 2">
    <name type="scientific">Lysobacter auxotrophicus</name>
    <dbReference type="NCBI Taxonomy" id="2992573"/>
    <lineage>
        <taxon>Bacteria</taxon>
        <taxon>Pseudomonadati</taxon>
        <taxon>Pseudomonadota</taxon>
        <taxon>Gammaproteobacteria</taxon>
        <taxon>Lysobacterales</taxon>
        <taxon>Lysobacteraceae</taxon>
        <taxon>Lysobacter</taxon>
    </lineage>
</organism>
<reference evidence="1 2" key="1">
    <citation type="journal article" date="2023" name="Int. J. Syst. Evol. Microbiol.">
        <title>Physiological and genomic analyses of cobalamin (vitamin B12)-auxotrophy of Lysobacter auxotrophicus sp. nov., a methionine-auxotrophic chitinolytic bacterium isolated from chitin-treated soil.</title>
        <authorList>
            <person name="Saito A."/>
            <person name="Dohra H."/>
            <person name="Hamada M."/>
            <person name="Moriuchi R."/>
            <person name="Kotsuchibashi Y."/>
            <person name="Mori K."/>
        </authorList>
    </citation>
    <scope>NUCLEOTIDE SEQUENCE [LARGE SCALE GENOMIC DNA]</scope>
    <source>
        <strain evidence="1 2">5-21a</strain>
    </source>
</reference>
<dbReference type="Proteomes" id="UP001317822">
    <property type="component" value="Chromosome"/>
</dbReference>